<keyword evidence="1" id="KW-1133">Transmembrane helix</keyword>
<protein>
    <submittedName>
        <fullName evidence="2">Uncharacterized protein</fullName>
    </submittedName>
</protein>
<keyword evidence="3" id="KW-1185">Reference proteome</keyword>
<keyword evidence="1" id="KW-0812">Transmembrane</keyword>
<evidence type="ECO:0000313" key="2">
    <source>
        <dbReference type="EMBL" id="OWF37280.1"/>
    </source>
</evidence>
<sequence>MVQTRRYSLGIIFVTCFGCVFSTCTYPWVAGPWADTLGRTSITFSASNMQGYDLTFRGSSVTTWTCLFQNGSLVLSRSSSVNVAGDDYYLYACMLVNTVSSTKFYYHLMSDTYNTVVRSSIPLRIDPKMMSVTVTDMCTICAQTPTSVSLTVTDYTVMTSDGTTTASGSITSPTFAANPCDPTATTQAPTTTSTIIFVSK</sequence>
<name>A0A210PLA5_MIZYE</name>
<evidence type="ECO:0000256" key="1">
    <source>
        <dbReference type="SAM" id="Phobius"/>
    </source>
</evidence>
<evidence type="ECO:0000313" key="3">
    <source>
        <dbReference type="Proteomes" id="UP000242188"/>
    </source>
</evidence>
<dbReference type="Proteomes" id="UP000242188">
    <property type="component" value="Unassembled WGS sequence"/>
</dbReference>
<dbReference type="EMBL" id="NEDP02005592">
    <property type="protein sequence ID" value="OWF37280.1"/>
    <property type="molecule type" value="Genomic_DNA"/>
</dbReference>
<reference evidence="2 3" key="1">
    <citation type="journal article" date="2017" name="Nat. Ecol. Evol.">
        <title>Scallop genome provides insights into evolution of bilaterian karyotype and development.</title>
        <authorList>
            <person name="Wang S."/>
            <person name="Zhang J."/>
            <person name="Jiao W."/>
            <person name="Li J."/>
            <person name="Xun X."/>
            <person name="Sun Y."/>
            <person name="Guo X."/>
            <person name="Huan P."/>
            <person name="Dong B."/>
            <person name="Zhang L."/>
            <person name="Hu X."/>
            <person name="Sun X."/>
            <person name="Wang J."/>
            <person name="Zhao C."/>
            <person name="Wang Y."/>
            <person name="Wang D."/>
            <person name="Huang X."/>
            <person name="Wang R."/>
            <person name="Lv J."/>
            <person name="Li Y."/>
            <person name="Zhang Z."/>
            <person name="Liu B."/>
            <person name="Lu W."/>
            <person name="Hui Y."/>
            <person name="Liang J."/>
            <person name="Zhou Z."/>
            <person name="Hou R."/>
            <person name="Li X."/>
            <person name="Liu Y."/>
            <person name="Li H."/>
            <person name="Ning X."/>
            <person name="Lin Y."/>
            <person name="Zhao L."/>
            <person name="Xing Q."/>
            <person name="Dou J."/>
            <person name="Li Y."/>
            <person name="Mao J."/>
            <person name="Guo H."/>
            <person name="Dou H."/>
            <person name="Li T."/>
            <person name="Mu C."/>
            <person name="Jiang W."/>
            <person name="Fu Q."/>
            <person name="Fu X."/>
            <person name="Miao Y."/>
            <person name="Liu J."/>
            <person name="Yu Q."/>
            <person name="Li R."/>
            <person name="Liao H."/>
            <person name="Li X."/>
            <person name="Kong Y."/>
            <person name="Jiang Z."/>
            <person name="Chourrout D."/>
            <person name="Li R."/>
            <person name="Bao Z."/>
        </authorList>
    </citation>
    <scope>NUCLEOTIDE SEQUENCE [LARGE SCALE GENOMIC DNA]</scope>
    <source>
        <strain evidence="2 3">PY_sf001</strain>
    </source>
</reference>
<organism evidence="2 3">
    <name type="scientific">Mizuhopecten yessoensis</name>
    <name type="common">Japanese scallop</name>
    <name type="synonym">Patinopecten yessoensis</name>
    <dbReference type="NCBI Taxonomy" id="6573"/>
    <lineage>
        <taxon>Eukaryota</taxon>
        <taxon>Metazoa</taxon>
        <taxon>Spiralia</taxon>
        <taxon>Lophotrochozoa</taxon>
        <taxon>Mollusca</taxon>
        <taxon>Bivalvia</taxon>
        <taxon>Autobranchia</taxon>
        <taxon>Pteriomorphia</taxon>
        <taxon>Pectinida</taxon>
        <taxon>Pectinoidea</taxon>
        <taxon>Pectinidae</taxon>
        <taxon>Mizuhopecten</taxon>
    </lineage>
</organism>
<proteinExistence type="predicted"/>
<keyword evidence="1" id="KW-0472">Membrane</keyword>
<feature type="transmembrane region" description="Helical" evidence="1">
    <location>
        <begin position="7"/>
        <end position="29"/>
    </location>
</feature>
<accession>A0A210PLA5</accession>
<gene>
    <name evidence="2" type="ORF">KP79_PYT12696</name>
</gene>
<comment type="caution">
    <text evidence="2">The sequence shown here is derived from an EMBL/GenBank/DDBJ whole genome shotgun (WGS) entry which is preliminary data.</text>
</comment>
<dbReference type="AlphaFoldDB" id="A0A210PLA5"/>